<feature type="chain" id="PRO_5002609620" evidence="1">
    <location>
        <begin position="26"/>
        <end position="373"/>
    </location>
</feature>
<dbReference type="Proteomes" id="UP000001494">
    <property type="component" value="Chromosome"/>
</dbReference>
<dbReference type="PIRSF" id="PIRSF013171">
    <property type="entry name" value="Pur_nuclsid_perm"/>
    <property type="match status" value="1"/>
</dbReference>
<evidence type="ECO:0000256" key="1">
    <source>
        <dbReference type="SAM" id="SignalP"/>
    </source>
</evidence>
<accession>A0A0H3G079</accession>
<dbReference type="GO" id="GO:0003824">
    <property type="term" value="F:catalytic activity"/>
    <property type="evidence" value="ECO:0007669"/>
    <property type="project" value="InterPro"/>
</dbReference>
<gene>
    <name evidence="2" type="ordered locus">Zmob_0336</name>
</gene>
<proteinExistence type="predicted"/>
<evidence type="ECO:0000313" key="2">
    <source>
        <dbReference type="EMBL" id="AEH62186.1"/>
    </source>
</evidence>
<dbReference type="KEGG" id="zmm:Zmob_0336"/>
<dbReference type="InterPro" id="IPR035994">
    <property type="entry name" value="Nucleoside_phosphorylase_sf"/>
</dbReference>
<sequence length="373" mass="40362" precursor="true">MKISRYKKIAALLGGLALFYAPAMAAGKSGGVVVPKKVISEKKACPCPQVKIPVRVVVLTAFEIGEDQGDKAGEFQAWANILPEKIDFPAAPRNLRFDPKTGVLAINTGMGTGQAATSVMALGHDDRFDLSHAYWLVAAIAGVNPNASSIGSAAWIGNVVDSDFSYWIDPREMPSDWSTGSIPWDKKRPYETPRPDNSHNLFALNKGLQNWAYQQTAQITLPDNATLQKIRSGYPAYKAALRPPEIVKGDEATGQAFWHGVLSNSHIEKWVSYWTDGSGNFVMTGMEDSGIARAIAVLSKEGRADYNRVMMLRTGANYTFQPSGSNAAASLAHEGSELSGMQSALDAAFTVGNKVVSEIASHWDQYRDHIPAS</sequence>
<dbReference type="GO" id="GO:0009116">
    <property type="term" value="P:nucleoside metabolic process"/>
    <property type="evidence" value="ECO:0007669"/>
    <property type="project" value="InterPro"/>
</dbReference>
<dbReference type="PANTHER" id="PTHR38643:SF1">
    <property type="entry name" value="PURINE NUCLEOSIDE PERMEASE C285.05-RELATED"/>
    <property type="match status" value="1"/>
</dbReference>
<evidence type="ECO:0000313" key="3">
    <source>
        <dbReference type="Proteomes" id="UP000001494"/>
    </source>
</evidence>
<keyword evidence="1" id="KW-0732">Signal</keyword>
<reference evidence="2 3" key="1">
    <citation type="journal article" date="2011" name="J. Bacteriol.">
        <title>Genome sequence of the ethanol-producing Zymomonas mobilis subsp. mobilis lectotype strain ATCC 10988.</title>
        <authorList>
            <person name="Pappas K.M."/>
            <person name="Kouvelis V.N."/>
            <person name="Saunders E."/>
            <person name="Brettin T.S."/>
            <person name="Bruce D."/>
            <person name="Detter C."/>
            <person name="Balakireva M."/>
            <person name="Han C.S."/>
            <person name="Savvakis G."/>
            <person name="Kyrpides N.C."/>
            <person name="Typas M.A."/>
        </authorList>
    </citation>
    <scope>NUCLEOTIDE SEQUENCE [LARGE SCALE GENOMIC DNA]</scope>
    <source>
        <strain evidence="3">ATCC 10988 / DSM 424 / CCUG 17860 / LMG 404 / NCIMB 8938 / NRRL B-806 / ZM1</strain>
    </source>
</reference>
<dbReference type="eggNOG" id="COG5042">
    <property type="taxonomic scope" value="Bacteria"/>
</dbReference>
<dbReference type="PANTHER" id="PTHR38643">
    <property type="entry name" value="PURINE NUCLEOSIDE PERMEASE C285.05-RELATED"/>
    <property type="match status" value="1"/>
</dbReference>
<dbReference type="RefSeq" id="WP_011240823.1">
    <property type="nucleotide sequence ID" value="NC_017262.1"/>
</dbReference>
<dbReference type="InterPro" id="IPR009486">
    <property type="entry name" value="Pur_nuclsid_perm"/>
</dbReference>
<dbReference type="AlphaFoldDB" id="A0A0H3G079"/>
<dbReference type="EMBL" id="CP002850">
    <property type="protein sequence ID" value="AEH62186.1"/>
    <property type="molecule type" value="Genomic_DNA"/>
</dbReference>
<protein>
    <submittedName>
        <fullName evidence="2">Purine nucleoside permease</fullName>
    </submittedName>
</protein>
<dbReference type="Pfam" id="PF06516">
    <property type="entry name" value="NUP"/>
    <property type="match status" value="1"/>
</dbReference>
<dbReference type="OrthoDB" id="4517280at2"/>
<name>A0A0H3G079_ZYMMA</name>
<dbReference type="HOGENOM" id="CLU_031475_1_2_5"/>
<dbReference type="GO" id="GO:0055085">
    <property type="term" value="P:transmembrane transport"/>
    <property type="evidence" value="ECO:0007669"/>
    <property type="project" value="InterPro"/>
</dbReference>
<organism evidence="2 3">
    <name type="scientific">Zymomonas mobilis subsp. mobilis (strain ATCC 10988 / DSM 424 / LMG 404 / NCIMB 8938 / NRRL B-806 / ZM1)</name>
    <dbReference type="NCBI Taxonomy" id="555217"/>
    <lineage>
        <taxon>Bacteria</taxon>
        <taxon>Pseudomonadati</taxon>
        <taxon>Pseudomonadota</taxon>
        <taxon>Alphaproteobacteria</taxon>
        <taxon>Sphingomonadales</taxon>
        <taxon>Zymomonadaceae</taxon>
        <taxon>Zymomonas</taxon>
    </lineage>
</organism>
<feature type="signal peptide" evidence="1">
    <location>
        <begin position="1"/>
        <end position="25"/>
    </location>
</feature>
<dbReference type="Gene3D" id="3.40.50.1580">
    <property type="entry name" value="Nucleoside phosphorylase domain"/>
    <property type="match status" value="1"/>
</dbReference>